<keyword evidence="2" id="KW-1185">Reference proteome</keyword>
<gene>
    <name evidence="1" type="ORF">PARMNEM_LOCUS10488</name>
</gene>
<name>A0AAV1L506_9NEOP</name>
<comment type="caution">
    <text evidence="1">The sequence shown here is derived from an EMBL/GenBank/DDBJ whole genome shotgun (WGS) entry which is preliminary data.</text>
</comment>
<organism evidence="1 2">
    <name type="scientific">Parnassius mnemosyne</name>
    <name type="common">clouded apollo</name>
    <dbReference type="NCBI Taxonomy" id="213953"/>
    <lineage>
        <taxon>Eukaryota</taxon>
        <taxon>Metazoa</taxon>
        <taxon>Ecdysozoa</taxon>
        <taxon>Arthropoda</taxon>
        <taxon>Hexapoda</taxon>
        <taxon>Insecta</taxon>
        <taxon>Pterygota</taxon>
        <taxon>Neoptera</taxon>
        <taxon>Endopterygota</taxon>
        <taxon>Lepidoptera</taxon>
        <taxon>Glossata</taxon>
        <taxon>Ditrysia</taxon>
        <taxon>Papilionoidea</taxon>
        <taxon>Papilionidae</taxon>
        <taxon>Parnassiinae</taxon>
        <taxon>Parnassini</taxon>
        <taxon>Parnassius</taxon>
        <taxon>Driopa</taxon>
    </lineage>
</organism>
<dbReference type="AlphaFoldDB" id="A0AAV1L506"/>
<dbReference type="PANTHER" id="PTHR31400">
    <property type="entry name" value="GUANYLYL CYCLASE DOMAIN CONTAINING PROTEIN 1 GUCD1"/>
    <property type="match status" value="1"/>
</dbReference>
<dbReference type="Proteomes" id="UP001314205">
    <property type="component" value="Unassembled WGS sequence"/>
</dbReference>
<dbReference type="PANTHER" id="PTHR31400:SF1">
    <property type="entry name" value="PROTEIN GUCD1"/>
    <property type="match status" value="1"/>
</dbReference>
<dbReference type="InterPro" id="IPR018616">
    <property type="entry name" value="GUCD1"/>
</dbReference>
<dbReference type="EMBL" id="CAVLGL010000085">
    <property type="protein sequence ID" value="CAK1590070.1"/>
    <property type="molecule type" value="Genomic_DNA"/>
</dbReference>
<dbReference type="Pfam" id="PF09778">
    <property type="entry name" value="Guanylate_cyc_2"/>
    <property type="match status" value="1"/>
</dbReference>
<reference evidence="1 2" key="1">
    <citation type="submission" date="2023-11" db="EMBL/GenBank/DDBJ databases">
        <authorList>
            <person name="Hedman E."/>
            <person name="Englund M."/>
            <person name="Stromberg M."/>
            <person name="Nyberg Akerstrom W."/>
            <person name="Nylinder S."/>
            <person name="Jareborg N."/>
            <person name="Kallberg Y."/>
            <person name="Kronander E."/>
        </authorList>
    </citation>
    <scope>NUCLEOTIDE SEQUENCE [LARGE SCALE GENOMIC DNA]</scope>
</reference>
<dbReference type="Gene3D" id="3.90.70.10">
    <property type="entry name" value="Cysteine proteinases"/>
    <property type="match status" value="1"/>
</dbReference>
<evidence type="ECO:0000313" key="1">
    <source>
        <dbReference type="EMBL" id="CAK1590070.1"/>
    </source>
</evidence>
<protein>
    <recommendedName>
        <fullName evidence="3">Protein GUCD1</fullName>
    </recommendedName>
</protein>
<evidence type="ECO:0000313" key="2">
    <source>
        <dbReference type="Proteomes" id="UP001314205"/>
    </source>
</evidence>
<evidence type="ECO:0008006" key="3">
    <source>
        <dbReference type="Google" id="ProtNLM"/>
    </source>
</evidence>
<sequence>MVILFPAYLEQPKYVEHKLCHYQQCYNWDCGIASVIMVLSAEQRDFMQKNFIKICQDEGLQQSTWTIDLCYLLKRFSIEHCMYTTVKGVNNRQANYDKIEYQERKRVEGRFAHADDAGILVHQKELTVDEILLHVETRGPAIVLIDAALLACDLCKHNKLRAEFRRAFGGAYRGHYVVVVGRGGGKILYRDPALDPRLCATSPARLHAARRAPGTDFDAILIFRNYR</sequence>
<accession>A0AAV1L506</accession>
<proteinExistence type="predicted"/>